<dbReference type="PANTHER" id="PTHR42776:SF27">
    <property type="entry name" value="DIPEPTIDYL PEPTIDASE FAMILY MEMBER 6"/>
    <property type="match status" value="1"/>
</dbReference>
<comment type="caution">
    <text evidence="4">The sequence shown here is derived from an EMBL/GenBank/DDBJ whole genome shotgun (WGS) entry which is preliminary data.</text>
</comment>
<dbReference type="GO" id="GO:0006508">
    <property type="term" value="P:proteolysis"/>
    <property type="evidence" value="ECO:0007669"/>
    <property type="project" value="InterPro"/>
</dbReference>
<dbReference type="OrthoDB" id="128799at2"/>
<keyword evidence="2" id="KW-0732">Signal</keyword>
<dbReference type="SUPFAM" id="SSF82171">
    <property type="entry name" value="DPP6 N-terminal domain-like"/>
    <property type="match status" value="1"/>
</dbReference>
<dbReference type="Pfam" id="PF00326">
    <property type="entry name" value="Peptidase_S9"/>
    <property type="match status" value="1"/>
</dbReference>
<feature type="chain" id="PRO_5015618293" evidence="2">
    <location>
        <begin position="21"/>
        <end position="635"/>
    </location>
</feature>
<keyword evidence="5" id="KW-1185">Reference proteome</keyword>
<sequence length="635" mass="70113">MIRPIVLLLSLLLPVCVASAAPRPIEQFAALPFISAPELSPRGDRIAARVAVNGTQYLMIHPIFDGSAQPTLIPVGDNDLNWFQWVNDDWLVIGVGAMSPVGSEQWYIRRAIGVSADGKKTNVIAAHQAAQNADDLLWIARDGSSRILLALQKSIYSIDPGFWPEVVEVDVSTGRTKTVVRPVQYVMNWYADGAGTVRMGVGYNDDTQTSRLLYRGSASERFHTVDRADRRKGESLLAPALFLDGGKAIAVNDQDGFDALYEMDLATLSLGKRIFGAAGYDLDALLAGADGKSLAGARFTDTRRRVHWFDPVLTEVQRSIDQAVGDRHAEIVSMNRDRTKLLVEVGSADQAGALYYYDLADGAMQRIAWNDETLKNTHLHPVKTIRFKARDGLEIPAVLTLPKGLPTKDLPLIVLPHGGPFARDSESWDWWVQFLADRGYAVIQPNYRGSSGFGTAFAEKGEGEWGLKMQDDLDDARAYMIEQGIADPKRVCMVGASYGGYAAMRAAQRNGSLYRCAIAYAGVSDLGAMRRYDSRFLNSKGRSDWLKRQAPDFRAVSPVFDAGGFSTPILLMHGKKDRTVPVSQSREMAEKLKAAGKPHIYIEQPLADHHFSRADDRLLFLREMEKFLNEHNPAG</sequence>
<dbReference type="InterPro" id="IPR001375">
    <property type="entry name" value="Peptidase_S9_cat"/>
</dbReference>
<dbReference type="Proteomes" id="UP000244162">
    <property type="component" value="Unassembled WGS sequence"/>
</dbReference>
<dbReference type="EMBL" id="NWBU01000004">
    <property type="protein sequence ID" value="PTQ13076.1"/>
    <property type="molecule type" value="Genomic_DNA"/>
</dbReference>
<dbReference type="InterPro" id="IPR029058">
    <property type="entry name" value="AB_hydrolase_fold"/>
</dbReference>
<evidence type="ECO:0000256" key="1">
    <source>
        <dbReference type="ARBA" id="ARBA00022801"/>
    </source>
</evidence>
<dbReference type="RefSeq" id="WP_107966312.1">
    <property type="nucleotide sequence ID" value="NZ_NWBU01000004.1"/>
</dbReference>
<dbReference type="Gene3D" id="3.40.50.1820">
    <property type="entry name" value="alpha/beta hydrolase"/>
    <property type="match status" value="1"/>
</dbReference>
<keyword evidence="1" id="KW-0378">Hydrolase</keyword>
<evidence type="ECO:0000313" key="5">
    <source>
        <dbReference type="Proteomes" id="UP000244162"/>
    </source>
</evidence>
<feature type="domain" description="Peptidase S9 prolyl oligopeptidase catalytic" evidence="3">
    <location>
        <begin position="429"/>
        <end position="631"/>
    </location>
</feature>
<feature type="signal peptide" evidence="2">
    <location>
        <begin position="1"/>
        <end position="20"/>
    </location>
</feature>
<proteinExistence type="predicted"/>
<accession>A0A2T5G1Q2</accession>
<dbReference type="SUPFAM" id="SSF53474">
    <property type="entry name" value="alpha/beta-Hydrolases"/>
    <property type="match status" value="1"/>
</dbReference>
<protein>
    <submittedName>
        <fullName evidence="4">S9 family peptidase</fullName>
    </submittedName>
</protein>
<evidence type="ECO:0000256" key="2">
    <source>
        <dbReference type="SAM" id="SignalP"/>
    </source>
</evidence>
<organism evidence="4 5">
    <name type="scientific">Sphingomonas oleivorans</name>
    <dbReference type="NCBI Taxonomy" id="1735121"/>
    <lineage>
        <taxon>Bacteria</taxon>
        <taxon>Pseudomonadati</taxon>
        <taxon>Pseudomonadota</taxon>
        <taxon>Alphaproteobacteria</taxon>
        <taxon>Sphingomonadales</taxon>
        <taxon>Sphingomonadaceae</taxon>
        <taxon>Sphingomonas</taxon>
    </lineage>
</organism>
<reference evidence="4 5" key="1">
    <citation type="submission" date="2017-09" db="EMBL/GenBank/DDBJ databases">
        <title>Sphingomonas panjinensis sp.nov., isolated from oil-contaminated soil.</title>
        <authorList>
            <person name="Wang L."/>
            <person name="Chen L."/>
        </authorList>
    </citation>
    <scope>NUCLEOTIDE SEQUENCE [LARGE SCALE GENOMIC DNA]</scope>
    <source>
        <strain evidence="4 5">FW-11</strain>
    </source>
</reference>
<gene>
    <name evidence="4" type="ORF">CLG96_02760</name>
</gene>
<dbReference type="PANTHER" id="PTHR42776">
    <property type="entry name" value="SERINE PEPTIDASE S9 FAMILY MEMBER"/>
    <property type="match status" value="1"/>
</dbReference>
<evidence type="ECO:0000313" key="4">
    <source>
        <dbReference type="EMBL" id="PTQ13076.1"/>
    </source>
</evidence>
<dbReference type="AlphaFoldDB" id="A0A2T5G1Q2"/>
<name>A0A2T5G1Q2_9SPHN</name>
<evidence type="ECO:0000259" key="3">
    <source>
        <dbReference type="Pfam" id="PF00326"/>
    </source>
</evidence>
<dbReference type="GO" id="GO:0004252">
    <property type="term" value="F:serine-type endopeptidase activity"/>
    <property type="evidence" value="ECO:0007669"/>
    <property type="project" value="TreeGrafter"/>
</dbReference>